<keyword evidence="4" id="KW-1003">Cell membrane</keyword>
<feature type="transmembrane region" description="Helical" evidence="9">
    <location>
        <begin position="533"/>
        <end position="553"/>
    </location>
</feature>
<keyword evidence="3" id="KW-0813">Transport</keyword>
<keyword evidence="6 9" id="KW-1133">Transmembrane helix</keyword>
<gene>
    <name evidence="10" type="ORF">DI536_24545</name>
</gene>
<feature type="transmembrane region" description="Helical" evidence="9">
    <location>
        <begin position="923"/>
        <end position="945"/>
    </location>
</feature>
<protein>
    <submittedName>
        <fullName evidence="10">CusA/CzcA family heavy metal efflux RND transporter</fullName>
    </submittedName>
</protein>
<evidence type="ECO:0000256" key="3">
    <source>
        <dbReference type="ARBA" id="ARBA00022448"/>
    </source>
</evidence>
<feature type="compositionally biased region" description="Basic and acidic residues" evidence="8">
    <location>
        <begin position="170"/>
        <end position="193"/>
    </location>
</feature>
<dbReference type="Pfam" id="PF00873">
    <property type="entry name" value="ACR_tran"/>
    <property type="match status" value="1"/>
</dbReference>
<reference evidence="10 11" key="1">
    <citation type="submission" date="2017-08" db="EMBL/GenBank/DDBJ databases">
        <title>Infants hospitalized years apart are colonized by the same room-sourced microbial strains.</title>
        <authorList>
            <person name="Brooks B."/>
            <person name="Olm M.R."/>
            <person name="Firek B.A."/>
            <person name="Baker R."/>
            <person name="Thomas B.C."/>
            <person name="Morowitz M.J."/>
            <person name="Banfield J.F."/>
        </authorList>
    </citation>
    <scope>NUCLEOTIDE SEQUENCE [LARGE SCALE GENOMIC DNA]</scope>
    <source>
        <strain evidence="10">S2_003_000_R2_14</strain>
    </source>
</reference>
<feature type="transmembrane region" description="Helical" evidence="9">
    <location>
        <begin position="406"/>
        <end position="430"/>
    </location>
</feature>
<feature type="transmembrane region" description="Helical" evidence="9">
    <location>
        <begin position="350"/>
        <end position="366"/>
    </location>
</feature>
<dbReference type="Gene3D" id="3.30.70.1440">
    <property type="entry name" value="Multidrug efflux transporter AcrB pore domain"/>
    <property type="match status" value="1"/>
</dbReference>
<evidence type="ECO:0000256" key="8">
    <source>
        <dbReference type="SAM" id="MobiDB-lite"/>
    </source>
</evidence>
<evidence type="ECO:0000256" key="9">
    <source>
        <dbReference type="SAM" id="Phobius"/>
    </source>
</evidence>
<comment type="similarity">
    <text evidence="2">Belongs to the resistance-nodulation-cell division (RND) (TC 2.A.6) family.</text>
</comment>
<dbReference type="AlphaFoldDB" id="A0A2W5T0S5"/>
<feature type="transmembrane region" description="Helical" evidence="9">
    <location>
        <begin position="482"/>
        <end position="505"/>
    </location>
</feature>
<dbReference type="SUPFAM" id="SSF82714">
    <property type="entry name" value="Multidrug efflux transporter AcrB TolC docking domain, DN and DC subdomains"/>
    <property type="match status" value="2"/>
</dbReference>
<dbReference type="SUPFAM" id="SSF82866">
    <property type="entry name" value="Multidrug efflux transporter AcrB transmembrane domain"/>
    <property type="match status" value="2"/>
</dbReference>
<name>A0A2W5T0S5_9BACT</name>
<feature type="transmembrane region" description="Helical" evidence="9">
    <location>
        <begin position="896"/>
        <end position="916"/>
    </location>
</feature>
<dbReference type="GO" id="GO:0008324">
    <property type="term" value="F:monoatomic cation transmembrane transporter activity"/>
    <property type="evidence" value="ECO:0007669"/>
    <property type="project" value="InterPro"/>
</dbReference>
<dbReference type="Gene3D" id="1.20.1640.10">
    <property type="entry name" value="Multidrug efflux transporter AcrB transmembrane domain"/>
    <property type="match status" value="2"/>
</dbReference>
<feature type="transmembrane region" description="Helical" evidence="9">
    <location>
        <begin position="965"/>
        <end position="988"/>
    </location>
</feature>
<evidence type="ECO:0000313" key="10">
    <source>
        <dbReference type="EMBL" id="PZR08672.1"/>
    </source>
</evidence>
<feature type="transmembrane region" description="Helical" evidence="9">
    <location>
        <begin position="450"/>
        <end position="470"/>
    </location>
</feature>
<comment type="caution">
    <text evidence="10">The sequence shown here is derived from an EMBL/GenBank/DDBJ whole genome shotgun (WGS) entry which is preliminary data.</text>
</comment>
<dbReference type="InterPro" id="IPR027463">
    <property type="entry name" value="AcrB_DN_DC_subdom"/>
</dbReference>
<feature type="region of interest" description="Disordered" evidence="8">
    <location>
        <begin position="165"/>
        <end position="193"/>
    </location>
</feature>
<evidence type="ECO:0000256" key="4">
    <source>
        <dbReference type="ARBA" id="ARBA00022475"/>
    </source>
</evidence>
<accession>A0A2W5T0S5</accession>
<sequence length="1047" mass="113600">MTQGRAHVAAGEHPREQRDRSHEGEHRQHDEALRAREVGLQREQRLLEHDGRRALGRLVAQLHADAQGAGAQLHEVLRARARASFEVVRLLSGDGPGGGTDELSFFVEHEDAHVGLDALQRRERLRHVFDLTVAERVLERDLEASREQQRFATFHRLQLAALALKQQRPARGEERDREEADGEREAGGELHGRERRQVVVSPARLKSFGVTLSQLQHSLERASSSVGAGYVERSGENILVRGNGRLLNEEDLSNVVVKTRSGEHVLVKQLAEVKIGSALRYGVTTRDGKGEVVTGTVMMLLGSNSREVTEAVKVRLAEIQKTLPPGVVIDTIYDRSDFVGATLTTVGKNLVEGALVVLIVLTIFLGTVRGAIAVVIGIPASMTVALLGMHLFGITGDLMSLGAIDFGFLVDGPIVMLEAVIAALAGRHFTKKSQVRNAFIDSTTPVTRPVAFSVAIIMLVYIPLLALQGVEGKMFRPMASTMAFALFGALIYSVIFFPGVLSLLMPPPKDHGPGWLDKAREKYEQWLPRFIAWRWPLLGVMTVALVVSMWALMARGADFLPRIQEGDIVVTIRRTPSISLTEARRLDLEAEKVLLEFPEVITMLAFTGRAELAFDPVGNDNTDIFVRLKPEGEWTSAHDLDDLSEKIKEAIESRVAGTFVSVSQPIEDRTNELISGSRADVAIQIFGADLDALVEKSNAIGEVVRGIDGTGDVRIERLLGMPNLVFTPDRERLARYGVELDDVFRTLEAARVGANVGVIYEGNKRFDVQLLSPPTVNTSKGLGDLFVENTAGELISVDELGTLEDTEGPATVRRENFQRTVRVEVNLRGRDLASWVAEAQQKVGKDVPMPTGYTTTWGGQFENLERAQARLALVVPLALLIIVGMLVLTFGSVRVAVGVFTLVPLALIGGAIGLLIRGMNFSLPAAVGFIALAGVAVLNGVVMTTDVKKLLDRGESLDDALVKGAAHTLRAVLTTAAVAALGFFPMAINEGAGSEVQRPLATVVIFGIVGATGLMLAVFPGILRLAFAAKPVVESDELPNTEPAPQH</sequence>
<keyword evidence="5 9" id="KW-0812">Transmembrane</keyword>
<dbReference type="EMBL" id="QFQP01000024">
    <property type="protein sequence ID" value="PZR08672.1"/>
    <property type="molecule type" value="Genomic_DNA"/>
</dbReference>
<feature type="region of interest" description="Disordered" evidence="8">
    <location>
        <begin position="1"/>
        <end position="35"/>
    </location>
</feature>
<evidence type="ECO:0000256" key="1">
    <source>
        <dbReference type="ARBA" id="ARBA00004651"/>
    </source>
</evidence>
<dbReference type="NCBIfam" id="TIGR00914">
    <property type="entry name" value="2A0601"/>
    <property type="match status" value="1"/>
</dbReference>
<dbReference type="InterPro" id="IPR004763">
    <property type="entry name" value="CusA-like"/>
</dbReference>
<feature type="compositionally biased region" description="Basic and acidic residues" evidence="8">
    <location>
        <begin position="10"/>
        <end position="35"/>
    </location>
</feature>
<keyword evidence="7 9" id="KW-0472">Membrane</keyword>
<evidence type="ECO:0000256" key="6">
    <source>
        <dbReference type="ARBA" id="ARBA00022989"/>
    </source>
</evidence>
<feature type="transmembrane region" description="Helical" evidence="9">
    <location>
        <begin position="1000"/>
        <end position="1023"/>
    </location>
</feature>
<feature type="transmembrane region" description="Helical" evidence="9">
    <location>
        <begin position="871"/>
        <end position="890"/>
    </location>
</feature>
<dbReference type="Gene3D" id="3.30.2090.10">
    <property type="entry name" value="Multidrug efflux transporter AcrB TolC docking domain, DN and DC subdomains"/>
    <property type="match status" value="2"/>
</dbReference>
<dbReference type="PANTHER" id="PTHR32063:SF24">
    <property type="entry name" value="CATION EFFLUX SYSTEM (ACRB_ACRD_ACRF FAMILY)"/>
    <property type="match status" value="1"/>
</dbReference>
<evidence type="ECO:0000256" key="5">
    <source>
        <dbReference type="ARBA" id="ARBA00022692"/>
    </source>
</evidence>
<dbReference type="GO" id="GO:0042910">
    <property type="term" value="F:xenobiotic transmembrane transporter activity"/>
    <property type="evidence" value="ECO:0007669"/>
    <property type="project" value="TreeGrafter"/>
</dbReference>
<comment type="subcellular location">
    <subcellularLocation>
        <location evidence="1">Cell membrane</location>
        <topology evidence="1">Multi-pass membrane protein</topology>
    </subcellularLocation>
</comment>
<dbReference type="Gene3D" id="3.30.70.1320">
    <property type="entry name" value="Multidrug efflux transporter AcrB pore domain like"/>
    <property type="match status" value="1"/>
</dbReference>
<dbReference type="PANTHER" id="PTHR32063">
    <property type="match status" value="1"/>
</dbReference>
<organism evidence="10 11">
    <name type="scientific">Archangium gephyra</name>
    <dbReference type="NCBI Taxonomy" id="48"/>
    <lineage>
        <taxon>Bacteria</taxon>
        <taxon>Pseudomonadati</taxon>
        <taxon>Myxococcota</taxon>
        <taxon>Myxococcia</taxon>
        <taxon>Myxococcales</taxon>
        <taxon>Cystobacterineae</taxon>
        <taxon>Archangiaceae</taxon>
        <taxon>Archangium</taxon>
    </lineage>
</organism>
<dbReference type="Gene3D" id="3.30.70.1430">
    <property type="entry name" value="Multidrug efflux transporter AcrB pore domain"/>
    <property type="match status" value="1"/>
</dbReference>
<dbReference type="GO" id="GO:0005886">
    <property type="term" value="C:plasma membrane"/>
    <property type="evidence" value="ECO:0007669"/>
    <property type="project" value="UniProtKB-SubCell"/>
</dbReference>
<feature type="transmembrane region" description="Helical" evidence="9">
    <location>
        <begin position="372"/>
        <end position="394"/>
    </location>
</feature>
<evidence type="ECO:0000256" key="2">
    <source>
        <dbReference type="ARBA" id="ARBA00010942"/>
    </source>
</evidence>
<proteinExistence type="inferred from homology"/>
<dbReference type="InterPro" id="IPR001036">
    <property type="entry name" value="Acrflvin-R"/>
</dbReference>
<evidence type="ECO:0000313" key="11">
    <source>
        <dbReference type="Proteomes" id="UP000249061"/>
    </source>
</evidence>
<dbReference type="PRINTS" id="PR00702">
    <property type="entry name" value="ACRIFLAVINRP"/>
</dbReference>
<evidence type="ECO:0000256" key="7">
    <source>
        <dbReference type="ARBA" id="ARBA00023136"/>
    </source>
</evidence>
<dbReference type="Proteomes" id="UP000249061">
    <property type="component" value="Unassembled WGS sequence"/>
</dbReference>